<dbReference type="KEGG" id="tva:4757849"/>
<name>A2F526_TRIV3</name>
<reference evidence="1" key="2">
    <citation type="journal article" date="2007" name="Science">
        <title>Draft genome sequence of the sexually transmitted pathogen Trichomonas vaginalis.</title>
        <authorList>
            <person name="Carlton J.M."/>
            <person name="Hirt R.P."/>
            <person name="Silva J.C."/>
            <person name="Delcher A.L."/>
            <person name="Schatz M."/>
            <person name="Zhao Q."/>
            <person name="Wortman J.R."/>
            <person name="Bidwell S.L."/>
            <person name="Alsmark U.C.M."/>
            <person name="Besteiro S."/>
            <person name="Sicheritz-Ponten T."/>
            <person name="Noel C.J."/>
            <person name="Dacks J.B."/>
            <person name="Foster P.G."/>
            <person name="Simillion C."/>
            <person name="Van de Peer Y."/>
            <person name="Miranda-Saavedra D."/>
            <person name="Barton G.J."/>
            <person name="Westrop G.D."/>
            <person name="Mueller S."/>
            <person name="Dessi D."/>
            <person name="Fiori P.L."/>
            <person name="Ren Q."/>
            <person name="Paulsen I."/>
            <person name="Zhang H."/>
            <person name="Bastida-Corcuera F.D."/>
            <person name="Simoes-Barbosa A."/>
            <person name="Brown M.T."/>
            <person name="Hayes R.D."/>
            <person name="Mukherjee M."/>
            <person name="Okumura C.Y."/>
            <person name="Schneider R."/>
            <person name="Smith A.J."/>
            <person name="Vanacova S."/>
            <person name="Villalvazo M."/>
            <person name="Haas B.J."/>
            <person name="Pertea M."/>
            <person name="Feldblyum T.V."/>
            <person name="Utterback T.R."/>
            <person name="Shu C.L."/>
            <person name="Osoegawa K."/>
            <person name="de Jong P.J."/>
            <person name="Hrdy I."/>
            <person name="Horvathova L."/>
            <person name="Zubacova Z."/>
            <person name="Dolezal P."/>
            <person name="Malik S.B."/>
            <person name="Logsdon J.M. Jr."/>
            <person name="Henze K."/>
            <person name="Gupta A."/>
            <person name="Wang C.C."/>
            <person name="Dunne R.L."/>
            <person name="Upcroft J.A."/>
            <person name="Upcroft P."/>
            <person name="White O."/>
            <person name="Salzberg S.L."/>
            <person name="Tang P."/>
            <person name="Chiu C.-H."/>
            <person name="Lee Y.-S."/>
            <person name="Embley T.M."/>
            <person name="Coombs G.H."/>
            <person name="Mottram J.C."/>
            <person name="Tachezy J."/>
            <person name="Fraser-Liggett C.M."/>
            <person name="Johnson P.J."/>
        </authorList>
    </citation>
    <scope>NUCLEOTIDE SEQUENCE [LARGE SCALE GENOMIC DNA]</scope>
    <source>
        <strain evidence="1">G3</strain>
    </source>
</reference>
<protein>
    <submittedName>
        <fullName evidence="1">Uncharacterized protein</fullName>
    </submittedName>
</protein>
<organism evidence="1 2">
    <name type="scientific">Trichomonas vaginalis (strain ATCC PRA-98 / G3)</name>
    <dbReference type="NCBI Taxonomy" id="412133"/>
    <lineage>
        <taxon>Eukaryota</taxon>
        <taxon>Metamonada</taxon>
        <taxon>Parabasalia</taxon>
        <taxon>Trichomonadida</taxon>
        <taxon>Trichomonadidae</taxon>
        <taxon>Trichomonas</taxon>
    </lineage>
</organism>
<dbReference type="VEuPathDB" id="TrichDB:TVAGG3_0594860"/>
<evidence type="ECO:0000313" key="2">
    <source>
        <dbReference type="Proteomes" id="UP000001542"/>
    </source>
</evidence>
<dbReference type="InParanoid" id="A2F526"/>
<dbReference type="AlphaFoldDB" id="A2F526"/>
<sequence>MSFPELMTAMDAAIAAHNETGDMLYLGKGNKQGIETCKRVLFLLKQYRDKSEWKKPSAIAYQPLFDKIKNHCKIIRGKYPNNEEKLIYVFLRKLIPGKIAPLNFPILSQLSLCSVPVEIVNSKFKPAPITAYIDGYYNFVIPIGGNVVRIPLIPKEGTTPVTLPPSIRFLGSEEEKKNAQKFVVAQAPKIGRLYQLHSFISVLSNSDPRLGPMAGFKDAVASFDLSFATAICALAYDDKSKQLIPRLVNVLGCSTLLDHFLRVLITNSRLVVSSTIPEDNTEFTALVNLFVSPSFDWADDITAINEISLGELIQKLCEEKLTVLPDLSKYVLRAALVISCYADKSGDLALAMFMELVVRPFAKKVYLDSDYITEKENILKHAPESDEIAEIIKRAIVSVLGMDIQIKMSPTAVKRDVQKLYDFTVSHVDPFVRLVISLNGRPKEKNPVMQSMLFGYKLYLDNEVDDEDDD</sequence>
<keyword evidence="2" id="KW-1185">Reference proteome</keyword>
<accession>A2F526</accession>
<gene>
    <name evidence="1" type="ORF">TVAG_029340</name>
</gene>
<dbReference type="VEuPathDB" id="TrichDB:TVAG_029340"/>
<reference evidence="1" key="1">
    <citation type="submission" date="2006-10" db="EMBL/GenBank/DDBJ databases">
        <authorList>
            <person name="Amadeo P."/>
            <person name="Zhao Q."/>
            <person name="Wortman J."/>
            <person name="Fraser-Liggett C."/>
            <person name="Carlton J."/>
        </authorList>
    </citation>
    <scope>NUCLEOTIDE SEQUENCE</scope>
    <source>
        <strain evidence="1">G3</strain>
    </source>
</reference>
<proteinExistence type="predicted"/>
<evidence type="ECO:0000313" key="1">
    <source>
        <dbReference type="EMBL" id="EAY00030.1"/>
    </source>
</evidence>
<dbReference type="EMBL" id="DS113617">
    <property type="protein sequence ID" value="EAY00030.1"/>
    <property type="molecule type" value="Genomic_DNA"/>
</dbReference>
<dbReference type="RefSeq" id="XP_001312959.1">
    <property type="nucleotide sequence ID" value="XM_001312958.1"/>
</dbReference>
<dbReference type="Proteomes" id="UP000001542">
    <property type="component" value="Unassembled WGS sequence"/>
</dbReference>